<evidence type="ECO:0000256" key="8">
    <source>
        <dbReference type="HAMAP-Rule" id="MF_00105"/>
    </source>
</evidence>
<dbReference type="eggNOG" id="COG0782">
    <property type="taxonomic scope" value="Bacteria"/>
</dbReference>
<keyword evidence="12" id="KW-0251">Elongation factor</keyword>
<dbReference type="RefSeq" id="WP_012936285.1">
    <property type="nucleotide sequence ID" value="NC_013739.1"/>
</dbReference>
<evidence type="ECO:0000256" key="5">
    <source>
        <dbReference type="ARBA" id="ARBA00023163"/>
    </source>
</evidence>
<dbReference type="Pfam" id="PF01272">
    <property type="entry name" value="GreA_GreB"/>
    <property type="match status" value="1"/>
</dbReference>
<dbReference type="SUPFAM" id="SSF54534">
    <property type="entry name" value="FKBP-like"/>
    <property type="match status" value="1"/>
</dbReference>
<keyword evidence="13" id="KW-1185">Reference proteome</keyword>
<dbReference type="InterPro" id="IPR036953">
    <property type="entry name" value="GreA/GreB_C_sf"/>
</dbReference>
<dbReference type="InterPro" id="IPR018151">
    <property type="entry name" value="TF_GreA/GreB_CS"/>
</dbReference>
<dbReference type="HAMAP" id="MF_00105">
    <property type="entry name" value="GreA_GreB"/>
    <property type="match status" value="1"/>
</dbReference>
<dbReference type="PIRSF" id="PIRSF006092">
    <property type="entry name" value="GreA_GreB"/>
    <property type="match status" value="1"/>
</dbReference>
<dbReference type="EMBL" id="CP001854">
    <property type="protein sequence ID" value="ADB53234.1"/>
    <property type="molecule type" value="Genomic_DNA"/>
</dbReference>
<dbReference type="NCBIfam" id="TIGR01462">
    <property type="entry name" value="greA"/>
    <property type="match status" value="1"/>
</dbReference>
<evidence type="ECO:0000259" key="10">
    <source>
        <dbReference type="Pfam" id="PF01272"/>
    </source>
</evidence>
<dbReference type="PANTHER" id="PTHR30437:SF4">
    <property type="entry name" value="TRANSCRIPTION ELONGATION FACTOR GREA"/>
    <property type="match status" value="1"/>
</dbReference>
<dbReference type="Gene3D" id="3.10.50.30">
    <property type="entry name" value="Transcription elongation factor, GreA/GreB, C-terminal domain"/>
    <property type="match status" value="1"/>
</dbReference>
<dbReference type="STRING" id="469383.Cwoe_4821"/>
<dbReference type="GO" id="GO:0032784">
    <property type="term" value="P:regulation of DNA-templated transcription elongation"/>
    <property type="evidence" value="ECO:0007669"/>
    <property type="project" value="UniProtKB-UniRule"/>
</dbReference>
<dbReference type="GO" id="GO:0070063">
    <property type="term" value="F:RNA polymerase binding"/>
    <property type="evidence" value="ECO:0007669"/>
    <property type="project" value="InterPro"/>
</dbReference>
<dbReference type="InterPro" id="IPR001437">
    <property type="entry name" value="Tscrpt_elong_fac_GreA/B_C"/>
</dbReference>
<dbReference type="FunFam" id="1.10.287.180:FF:000001">
    <property type="entry name" value="Transcription elongation factor GreA"/>
    <property type="match status" value="1"/>
</dbReference>
<sequence>MTDGYAITQEGLDALRAELEQLETVARREIAARIRTAREWGDLKENAEYHAAKEDQAHLETRILKLRERERNATVTEASSDVDIVAFGSTVEVETGGKNARYTLVGAAEASARDGKLSIESPVARALIGARAGEDVQVQTPSGARILRVVRVGA</sequence>
<name>D3FB42_CONWI</name>
<evidence type="ECO:0000256" key="7">
    <source>
        <dbReference type="ARBA" id="ARBA00030776"/>
    </source>
</evidence>
<dbReference type="Proteomes" id="UP000008229">
    <property type="component" value="Chromosome"/>
</dbReference>
<evidence type="ECO:0000256" key="4">
    <source>
        <dbReference type="ARBA" id="ARBA00023125"/>
    </source>
</evidence>
<protein>
    <recommendedName>
        <fullName evidence="2 8">Transcription elongation factor GreA</fullName>
    </recommendedName>
    <alternativeName>
        <fullName evidence="7 8">Transcript cleavage factor GreA</fullName>
    </alternativeName>
</protein>
<dbReference type="GO" id="GO:0003746">
    <property type="term" value="F:translation elongation factor activity"/>
    <property type="evidence" value="ECO:0007669"/>
    <property type="project" value="UniProtKB-KW"/>
</dbReference>
<evidence type="ECO:0000313" key="12">
    <source>
        <dbReference type="EMBL" id="ADB53234.1"/>
    </source>
</evidence>
<dbReference type="InterPro" id="IPR006359">
    <property type="entry name" value="Tscrpt_elong_fac_GreA"/>
</dbReference>
<dbReference type="AlphaFoldDB" id="D3FB42"/>
<dbReference type="PROSITE" id="PS00830">
    <property type="entry name" value="GREAB_2"/>
    <property type="match status" value="1"/>
</dbReference>
<evidence type="ECO:0000256" key="6">
    <source>
        <dbReference type="ARBA" id="ARBA00024916"/>
    </source>
</evidence>
<dbReference type="KEGG" id="cwo:Cwoe_4821"/>
<reference evidence="13" key="2">
    <citation type="submission" date="2010-01" db="EMBL/GenBank/DDBJ databases">
        <title>The complete genome of Conexibacter woesei DSM 14684.</title>
        <authorList>
            <consortium name="US DOE Joint Genome Institute (JGI-PGF)"/>
            <person name="Lucas S."/>
            <person name="Copeland A."/>
            <person name="Lapidus A."/>
            <person name="Glavina del Rio T."/>
            <person name="Dalin E."/>
            <person name="Tice H."/>
            <person name="Bruce D."/>
            <person name="Goodwin L."/>
            <person name="Pitluck S."/>
            <person name="Kyrpides N."/>
            <person name="Mavromatis K."/>
            <person name="Ivanova N."/>
            <person name="Mikhailova N."/>
            <person name="Chertkov O."/>
            <person name="Brettin T."/>
            <person name="Detter J.C."/>
            <person name="Han C."/>
            <person name="Larimer F."/>
            <person name="Land M."/>
            <person name="Hauser L."/>
            <person name="Markowitz V."/>
            <person name="Cheng J.-F."/>
            <person name="Hugenholtz P."/>
            <person name="Woyke T."/>
            <person name="Wu D."/>
            <person name="Pukall R."/>
            <person name="Steenblock K."/>
            <person name="Schneider S."/>
            <person name="Klenk H.-P."/>
            <person name="Eisen J.A."/>
        </authorList>
    </citation>
    <scope>NUCLEOTIDE SEQUENCE [LARGE SCALE GENOMIC DNA]</scope>
    <source>
        <strain evidence="13">DSM 14684 / CIP 108061 / JCM 11494 / NBRC 100937 / ID131577</strain>
    </source>
</reference>
<dbReference type="NCBIfam" id="NF001263">
    <property type="entry name" value="PRK00226.1-4"/>
    <property type="match status" value="1"/>
</dbReference>
<feature type="domain" description="Transcription elongation factor GreA/GreB N-terminal" evidence="11">
    <location>
        <begin position="7"/>
        <end position="75"/>
    </location>
</feature>
<keyword evidence="4 8" id="KW-0238">DNA-binding</keyword>
<evidence type="ECO:0000313" key="13">
    <source>
        <dbReference type="Proteomes" id="UP000008229"/>
    </source>
</evidence>
<evidence type="ECO:0000256" key="2">
    <source>
        <dbReference type="ARBA" id="ARBA00013729"/>
    </source>
</evidence>
<dbReference type="InterPro" id="IPR036805">
    <property type="entry name" value="Tscrpt_elong_fac_GreA/B_N_sf"/>
</dbReference>
<dbReference type="GO" id="GO:0006354">
    <property type="term" value="P:DNA-templated transcription elongation"/>
    <property type="evidence" value="ECO:0007669"/>
    <property type="project" value="TreeGrafter"/>
</dbReference>
<accession>D3FB42</accession>
<comment type="function">
    <text evidence="6 8 9">Necessary for efficient RNA polymerase transcription elongation past template-encoded arresting sites. The arresting sites in DNA have the property of trapping a certain fraction of elongating RNA polymerases that pass through, resulting in locked ternary complexes. Cleavage of the nascent transcript by cleavage factors such as GreA or GreB allows the resumption of elongation from the new 3'terminus. GreA releases sequences of 2 to 3 nucleotides.</text>
</comment>
<feature type="domain" description="Transcription elongation factor GreA/GreB C-terminal" evidence="10">
    <location>
        <begin position="83"/>
        <end position="152"/>
    </location>
</feature>
<dbReference type="InterPro" id="IPR023459">
    <property type="entry name" value="Tscrpt_elong_fac_GreA/B_fam"/>
</dbReference>
<evidence type="ECO:0000256" key="9">
    <source>
        <dbReference type="RuleBase" id="RU000556"/>
    </source>
</evidence>
<evidence type="ECO:0000259" key="11">
    <source>
        <dbReference type="Pfam" id="PF03449"/>
    </source>
</evidence>
<proteinExistence type="inferred from homology"/>
<comment type="similarity">
    <text evidence="1 8 9">Belongs to the GreA/GreB family.</text>
</comment>
<feature type="coiled-coil region" evidence="8">
    <location>
        <begin position="5"/>
        <end position="69"/>
    </location>
</feature>
<keyword evidence="3 8" id="KW-0805">Transcription regulation</keyword>
<organism evidence="12 13">
    <name type="scientific">Conexibacter woesei (strain DSM 14684 / CCUG 47730 / CIP 108061 / JCM 11494 / NBRC 100937 / ID131577)</name>
    <dbReference type="NCBI Taxonomy" id="469383"/>
    <lineage>
        <taxon>Bacteria</taxon>
        <taxon>Bacillati</taxon>
        <taxon>Actinomycetota</taxon>
        <taxon>Thermoleophilia</taxon>
        <taxon>Solirubrobacterales</taxon>
        <taxon>Conexibacteraceae</taxon>
        <taxon>Conexibacter</taxon>
    </lineage>
</organism>
<reference evidence="12 13" key="1">
    <citation type="journal article" date="2010" name="Stand. Genomic Sci.">
        <title>Complete genome sequence of Conexibacter woesei type strain (ID131577).</title>
        <authorList>
            <person name="Pukall R."/>
            <person name="Lapidus A."/>
            <person name="Glavina Del Rio T."/>
            <person name="Copeland A."/>
            <person name="Tice H."/>
            <person name="Cheng J.-F."/>
            <person name="Lucas S."/>
            <person name="Chen F."/>
            <person name="Nolan M."/>
            <person name="Bruce D."/>
            <person name="Goodwin L."/>
            <person name="Pitluck S."/>
            <person name="Mavromatis K."/>
            <person name="Ivanova N."/>
            <person name="Ovchinnikova G."/>
            <person name="Pati A."/>
            <person name="Chen A."/>
            <person name="Palaniappan K."/>
            <person name="Land M."/>
            <person name="Hauser L."/>
            <person name="Chang Y.-J."/>
            <person name="Jeffries C.D."/>
            <person name="Chain P."/>
            <person name="Meincke L."/>
            <person name="Sims D."/>
            <person name="Brettin T."/>
            <person name="Detter J.C."/>
            <person name="Rohde M."/>
            <person name="Goeker M."/>
            <person name="Bristow J."/>
            <person name="Eisen J.A."/>
            <person name="Markowitz V."/>
            <person name="Kyrpides N.C."/>
            <person name="Klenk H.-P."/>
            <person name="Hugenholtz P."/>
        </authorList>
    </citation>
    <scope>NUCLEOTIDE SEQUENCE [LARGE SCALE GENOMIC DNA]</scope>
    <source>
        <strain evidence="13">DSM 14684 / CIP 108061 / JCM 11494 / NBRC 100937 / ID131577</strain>
    </source>
</reference>
<dbReference type="Pfam" id="PF03449">
    <property type="entry name" value="GreA_GreB_N"/>
    <property type="match status" value="1"/>
</dbReference>
<dbReference type="GO" id="GO:0003677">
    <property type="term" value="F:DNA binding"/>
    <property type="evidence" value="ECO:0007669"/>
    <property type="project" value="UniProtKB-UniRule"/>
</dbReference>
<evidence type="ECO:0000256" key="3">
    <source>
        <dbReference type="ARBA" id="ARBA00023015"/>
    </source>
</evidence>
<keyword evidence="8" id="KW-0175">Coiled coil</keyword>
<dbReference type="Gene3D" id="1.10.287.180">
    <property type="entry name" value="Transcription elongation factor, GreA/GreB, N-terminal domain"/>
    <property type="match status" value="1"/>
</dbReference>
<evidence type="ECO:0000256" key="1">
    <source>
        <dbReference type="ARBA" id="ARBA00008213"/>
    </source>
</evidence>
<dbReference type="InterPro" id="IPR022691">
    <property type="entry name" value="Tscrpt_elong_fac_GreA/B_N"/>
</dbReference>
<dbReference type="PROSITE" id="PS00829">
    <property type="entry name" value="GREAB_1"/>
    <property type="match status" value="1"/>
</dbReference>
<dbReference type="InterPro" id="IPR028624">
    <property type="entry name" value="Tscrpt_elong_fac_GreA/B"/>
</dbReference>
<dbReference type="SUPFAM" id="SSF46557">
    <property type="entry name" value="GreA transcript cleavage protein, N-terminal domain"/>
    <property type="match status" value="1"/>
</dbReference>
<keyword evidence="5 8" id="KW-0804">Transcription</keyword>
<dbReference type="PANTHER" id="PTHR30437">
    <property type="entry name" value="TRANSCRIPTION ELONGATION FACTOR GREA"/>
    <property type="match status" value="1"/>
</dbReference>
<dbReference type="HOGENOM" id="CLU_101379_2_0_11"/>
<gene>
    <name evidence="8" type="primary">greA</name>
    <name evidence="12" type="ordered locus">Cwoe_4821</name>
</gene>
<dbReference type="OrthoDB" id="9797227at2"/>
<keyword evidence="12" id="KW-0648">Protein biosynthesis</keyword>